<dbReference type="CDD" id="cd13578">
    <property type="entry name" value="PBP2_Bug27"/>
    <property type="match status" value="1"/>
</dbReference>
<sequence>MIRNLRTIRAALLGLLLHTAFGTAHADEKPYPDHPVKLVVPYTVGGPVDQLARLVAERLTTSMGQSFIVENKPGGNTIVAASMVARAKPDGYTLFVASSASLAVNPLVYERLPYDPAKDFTPVSMLGRAPLVMVVNADVPAQNVSELVKYIRSRNGSFAFASNGNGNPLHLACELFRTVAGVDMVHVPYNGTAPALASVIAGDTQMTCDILQNSLPQIKAGKVRAIGIPAEHRAAVLPSVPTMAEQGMAGVDASVWFAVVAPAGTPARVVDALGTHIKRAMADSALQARFAEMGIELGGSTPAQLTAEAAKESAKWAPVIKRYGIKVQ</sequence>
<feature type="signal peptide" evidence="2">
    <location>
        <begin position="1"/>
        <end position="26"/>
    </location>
</feature>
<dbReference type="InterPro" id="IPR042100">
    <property type="entry name" value="Bug_dom1"/>
</dbReference>
<organism evidence="3 4">
    <name type="scientific">Bordetella flabilis</name>
    <dbReference type="NCBI Taxonomy" id="463014"/>
    <lineage>
        <taxon>Bacteria</taxon>
        <taxon>Pseudomonadati</taxon>
        <taxon>Pseudomonadota</taxon>
        <taxon>Betaproteobacteria</taxon>
        <taxon>Burkholderiales</taxon>
        <taxon>Alcaligenaceae</taxon>
        <taxon>Bordetella</taxon>
    </lineage>
</organism>
<evidence type="ECO:0000256" key="2">
    <source>
        <dbReference type="SAM" id="SignalP"/>
    </source>
</evidence>
<dbReference type="OrthoDB" id="8678477at2"/>
<keyword evidence="4" id="KW-1185">Reference proteome</keyword>
<dbReference type="EMBL" id="CP016172">
    <property type="protein sequence ID" value="ANN76114.1"/>
    <property type="molecule type" value="Genomic_DNA"/>
</dbReference>
<dbReference type="STRING" id="463014.BAU07_02350"/>
<dbReference type="RefSeq" id="WP_066653564.1">
    <property type="nucleotide sequence ID" value="NZ_CBCSCL010000023.1"/>
</dbReference>
<accession>A0A193GA17</accession>
<dbReference type="PIRSF" id="PIRSF017082">
    <property type="entry name" value="YflP"/>
    <property type="match status" value="1"/>
</dbReference>
<protein>
    <recommendedName>
        <fullName evidence="5">ABC transporter substrate-binding protein</fullName>
    </recommendedName>
</protein>
<name>A0A193GA17_9BORD</name>
<dbReference type="KEGG" id="bfz:BAU07_02350"/>
<evidence type="ECO:0000256" key="1">
    <source>
        <dbReference type="ARBA" id="ARBA00006987"/>
    </source>
</evidence>
<reference evidence="3 4" key="1">
    <citation type="submission" date="2016-06" db="EMBL/GenBank/DDBJ databases">
        <title>Complete genome sequences of Bordetella bronchialis and Bordetella flabilis.</title>
        <authorList>
            <person name="LiPuma J.J."/>
            <person name="Spilker T."/>
        </authorList>
    </citation>
    <scope>NUCLEOTIDE SEQUENCE [LARGE SCALE GENOMIC DNA]</scope>
    <source>
        <strain evidence="3 4">AU10664</strain>
    </source>
</reference>
<dbReference type="Proteomes" id="UP000091926">
    <property type="component" value="Chromosome"/>
</dbReference>
<dbReference type="PANTHER" id="PTHR42928">
    <property type="entry name" value="TRICARBOXYLATE-BINDING PROTEIN"/>
    <property type="match status" value="1"/>
</dbReference>
<dbReference type="PANTHER" id="PTHR42928:SF5">
    <property type="entry name" value="BLR1237 PROTEIN"/>
    <property type="match status" value="1"/>
</dbReference>
<feature type="chain" id="PRO_5008258722" description="ABC transporter substrate-binding protein" evidence="2">
    <location>
        <begin position="27"/>
        <end position="328"/>
    </location>
</feature>
<dbReference type="Gene3D" id="3.40.190.150">
    <property type="entry name" value="Bordetella uptake gene, domain 1"/>
    <property type="match status" value="1"/>
</dbReference>
<dbReference type="AlphaFoldDB" id="A0A193GA17"/>
<evidence type="ECO:0008006" key="5">
    <source>
        <dbReference type="Google" id="ProtNLM"/>
    </source>
</evidence>
<evidence type="ECO:0000313" key="3">
    <source>
        <dbReference type="EMBL" id="ANN76114.1"/>
    </source>
</evidence>
<keyword evidence="2" id="KW-0732">Signal</keyword>
<proteinExistence type="inferred from homology"/>
<dbReference type="Pfam" id="PF03401">
    <property type="entry name" value="TctC"/>
    <property type="match status" value="1"/>
</dbReference>
<dbReference type="Gene3D" id="3.40.190.10">
    <property type="entry name" value="Periplasmic binding protein-like II"/>
    <property type="match status" value="1"/>
</dbReference>
<comment type="similarity">
    <text evidence="1">Belongs to the UPF0065 (bug) family.</text>
</comment>
<dbReference type="InterPro" id="IPR005064">
    <property type="entry name" value="BUG"/>
</dbReference>
<gene>
    <name evidence="3" type="ORF">BAU07_02350</name>
</gene>
<dbReference type="SUPFAM" id="SSF53850">
    <property type="entry name" value="Periplasmic binding protein-like II"/>
    <property type="match status" value="1"/>
</dbReference>
<evidence type="ECO:0000313" key="4">
    <source>
        <dbReference type="Proteomes" id="UP000091926"/>
    </source>
</evidence>